<feature type="compositionally biased region" description="Low complexity" evidence="1">
    <location>
        <begin position="1"/>
        <end position="15"/>
    </location>
</feature>
<dbReference type="AlphaFoldDB" id="A0AAN8PNI5"/>
<feature type="compositionally biased region" description="Basic residues" evidence="1">
    <location>
        <begin position="119"/>
        <end position="128"/>
    </location>
</feature>
<feature type="compositionally biased region" description="Polar residues" evidence="1">
    <location>
        <begin position="53"/>
        <end position="62"/>
    </location>
</feature>
<sequence length="1229" mass="138048">MGNSHSQQHQFVSHQWTQSYPRTKHIQPQVKVLPERLPPLRLRTTDNGAILQNGGTLSSRKQSLIHEERAYRPRSSSAHRPPKLGEIGLDKNRYGSEPDLRYHHKESREQFSENAVRQRISRSRKKYKAPPAPQNGISSGMESSSSDLNGWESSKDCPSGQGRKARLFKTRAETNKKNFANSRKLESGIRESELTRSTEVLTSLGPKYRDERLHSSTNVEKERSERLEKKGLKRSASHEVISTRKSLATPEFQAELREAAQRLRPLAGIHLQSPVDAKPINPKGHSKNQVKNDMEITSENECVSRKKNYQSYNSDEVVGNNRRSENVGSRGKLDKPENLQMEEKKIKPDRDVPSKKFYFGMEDNNNNNNNNNDINTVNNYVSTNNVDKTNAEHRITAVAKSKNLMNLYKSVADGGHDWEDTVDKFAASFHKSNMVANGNTTSCSSSFVSDPDEDVDGGIALKLRPTLPKKQLEIPRFSPTAAWRLLSSIDMASPQAPSQSGSDDIPVLLEDRIHPPISQQVLRNSNDKSGDSGISGDASPGGCPESSSEIAITSGKVMTSQNSKSLLMAWTPQQDLEEESSSDDLECPVNSSKNVVSNIPGAKFSPRSQLFLSRDHSFSMSLPRDEKRMSAYRENEDLKERNNMDSSYKLNSLQKLKVALGTSKRNEEDQNHYQSDNWVLSRSVPSSLNNHVALARTMSNPSSPEQEDDYSQQTSLKYPSYSYLGHGGRMMYLPEYHSRMSPEAGGAKHRISLSGGFLSKSCENIMQAEMKQLARSRTPSPIVSQSNDDAWSKKGGSRSNQKKKKFTFQSTVRLLENRKLAERLSREAELKGTHLSQKYYHLRPDFELLIVTQLTISENQRLSEVEAMKKVEEEFQKKRAREKASIRHQLRLFSLEEKNYSSLPPVEWEENRYNSEAAPTSLPVPSSQTPVPMQDSRKISTGNRKTSTSSDKFASSTQVLSEYREQIRDYRDYRHPRYTEIQVSLPDNNKRSIVEHPRVVYDMPKSTAVYVSAPVNSSAQNYYKDDGRCGGVPTGRSSSSDNYRKDFAHGALASGGRSLNSSDSELSQSNGRPARITSRKLNALHRSRSVSPESVSRSVSPPRSRSNSPFKTMGEKSRSLTPDGMASGGRVTPEFRNFDRINITSNYRSLSGLERKLSNNTGDYHSTFNSHKRLTLDRSVEKMGPVGNATGDILLRLGVPSLQPFNKSEKSYRPINFNPVVNKLAQTVN</sequence>
<accession>A0AAN8PNI5</accession>
<feature type="region of interest" description="Disordered" evidence="1">
    <location>
        <begin position="1"/>
        <end position="22"/>
    </location>
</feature>
<evidence type="ECO:0000256" key="1">
    <source>
        <dbReference type="SAM" id="MobiDB-lite"/>
    </source>
</evidence>
<feature type="region of interest" description="Disordered" evidence="1">
    <location>
        <begin position="211"/>
        <end position="244"/>
    </location>
</feature>
<proteinExistence type="predicted"/>
<feature type="region of interest" description="Disordered" evidence="1">
    <location>
        <begin position="914"/>
        <end position="957"/>
    </location>
</feature>
<feature type="compositionally biased region" description="Polar residues" evidence="1">
    <location>
        <begin position="939"/>
        <end position="957"/>
    </location>
</feature>
<dbReference type="Proteomes" id="UP001372834">
    <property type="component" value="Unassembled WGS sequence"/>
</dbReference>
<feature type="region of interest" description="Disordered" evidence="1">
    <location>
        <begin position="46"/>
        <end position="163"/>
    </location>
</feature>
<feature type="compositionally biased region" description="Basic and acidic residues" evidence="1">
    <location>
        <begin position="88"/>
        <end position="111"/>
    </location>
</feature>
<organism evidence="2 3">
    <name type="scientific">Polyplax serrata</name>
    <name type="common">Common mouse louse</name>
    <dbReference type="NCBI Taxonomy" id="468196"/>
    <lineage>
        <taxon>Eukaryota</taxon>
        <taxon>Metazoa</taxon>
        <taxon>Ecdysozoa</taxon>
        <taxon>Arthropoda</taxon>
        <taxon>Hexapoda</taxon>
        <taxon>Insecta</taxon>
        <taxon>Pterygota</taxon>
        <taxon>Neoptera</taxon>
        <taxon>Paraneoptera</taxon>
        <taxon>Psocodea</taxon>
        <taxon>Troctomorpha</taxon>
        <taxon>Phthiraptera</taxon>
        <taxon>Anoplura</taxon>
        <taxon>Polyplacidae</taxon>
        <taxon>Polyplax</taxon>
    </lineage>
</organism>
<feature type="region of interest" description="Disordered" evidence="1">
    <location>
        <begin position="519"/>
        <end position="548"/>
    </location>
</feature>
<feature type="compositionally biased region" description="Low complexity" evidence="1">
    <location>
        <begin position="1058"/>
        <end position="1070"/>
    </location>
</feature>
<feature type="region of interest" description="Disordered" evidence="1">
    <location>
        <begin position="774"/>
        <end position="804"/>
    </location>
</feature>
<evidence type="ECO:0000313" key="2">
    <source>
        <dbReference type="EMBL" id="KAK6642411.1"/>
    </source>
</evidence>
<dbReference type="EMBL" id="JAWJWE010000002">
    <property type="protein sequence ID" value="KAK6642411.1"/>
    <property type="molecule type" value="Genomic_DNA"/>
</dbReference>
<gene>
    <name evidence="2" type="ORF">RUM43_003913</name>
</gene>
<feature type="region of interest" description="Disordered" evidence="1">
    <location>
        <begin position="1019"/>
        <end position="1132"/>
    </location>
</feature>
<feature type="compositionally biased region" description="Basic and acidic residues" evidence="1">
    <location>
        <begin position="211"/>
        <end position="230"/>
    </location>
</feature>
<feature type="compositionally biased region" description="Basic and acidic residues" evidence="1">
    <location>
        <begin position="331"/>
        <end position="353"/>
    </location>
</feature>
<name>A0AAN8PNI5_POLSC</name>
<protein>
    <submittedName>
        <fullName evidence="2">Uncharacterized protein</fullName>
    </submittedName>
</protein>
<feature type="compositionally biased region" description="Low complexity" evidence="1">
    <location>
        <begin position="1089"/>
        <end position="1109"/>
    </location>
</feature>
<evidence type="ECO:0000313" key="3">
    <source>
        <dbReference type="Proteomes" id="UP001372834"/>
    </source>
</evidence>
<comment type="caution">
    <text evidence="2">The sequence shown here is derived from an EMBL/GenBank/DDBJ whole genome shotgun (WGS) entry which is preliminary data.</text>
</comment>
<feature type="region of interest" description="Disordered" evidence="1">
    <location>
        <begin position="299"/>
        <end position="353"/>
    </location>
</feature>
<feature type="compositionally biased region" description="Polar residues" evidence="1">
    <location>
        <begin position="775"/>
        <end position="789"/>
    </location>
</feature>
<reference evidence="2 3" key="1">
    <citation type="submission" date="2023-10" db="EMBL/GenBank/DDBJ databases">
        <title>Genomes of two closely related lineages of the louse Polyplax serrata with different host specificities.</title>
        <authorList>
            <person name="Martinu J."/>
            <person name="Tarabai H."/>
            <person name="Stefka J."/>
            <person name="Hypsa V."/>
        </authorList>
    </citation>
    <scope>NUCLEOTIDE SEQUENCE [LARGE SCALE GENOMIC DNA]</scope>
    <source>
        <strain evidence="2">HR10_N</strain>
    </source>
</reference>